<sequence length="152" mass="15513">MTAPHRIPRSRSGYRAGVALAGGSASVIVWLIAALAGARLIVSSPLIGTLTIDLLLVIVTAFPVAVAAWGALTVIERLTARPRVVWTAVASAVLVLSLPPLALLDATPVTTAVLGLMHVATGVVLILLLPRGAVSTSRRSAASSRSARGDVV</sequence>
<comment type="caution">
    <text evidence="2">The sequence shown here is derived from an EMBL/GenBank/DDBJ whole genome shotgun (WGS) entry which is preliminary data.</text>
</comment>
<keyword evidence="1" id="KW-1133">Transmembrane helix</keyword>
<evidence type="ECO:0000313" key="2">
    <source>
        <dbReference type="EMBL" id="NNH02657.1"/>
    </source>
</evidence>
<protein>
    <submittedName>
        <fullName evidence="2">Uncharacterized protein</fullName>
    </submittedName>
</protein>
<keyword evidence="1" id="KW-0812">Transmembrane</keyword>
<evidence type="ECO:0000313" key="3">
    <source>
        <dbReference type="Proteomes" id="UP000543598"/>
    </source>
</evidence>
<organism evidence="2 3">
    <name type="scientific">Microbacterium ulmi</name>
    <dbReference type="NCBI Taxonomy" id="179095"/>
    <lineage>
        <taxon>Bacteria</taxon>
        <taxon>Bacillati</taxon>
        <taxon>Actinomycetota</taxon>
        <taxon>Actinomycetes</taxon>
        <taxon>Micrococcales</taxon>
        <taxon>Microbacteriaceae</taxon>
        <taxon>Microbacterium</taxon>
    </lineage>
</organism>
<reference evidence="2 3" key="1">
    <citation type="submission" date="2020-05" db="EMBL/GenBank/DDBJ databases">
        <title>MicrobeNet Type strains.</title>
        <authorList>
            <person name="Nicholson A.C."/>
        </authorList>
    </citation>
    <scope>NUCLEOTIDE SEQUENCE [LARGE SCALE GENOMIC DNA]</scope>
    <source>
        <strain evidence="2 3">JCM 14282</strain>
    </source>
</reference>
<keyword evidence="1" id="KW-0472">Membrane</keyword>
<feature type="transmembrane region" description="Helical" evidence="1">
    <location>
        <begin position="84"/>
        <end position="103"/>
    </location>
</feature>
<dbReference type="AlphaFoldDB" id="A0A7Y2LXY5"/>
<dbReference type="EMBL" id="JABEMB010000001">
    <property type="protein sequence ID" value="NNH02657.1"/>
    <property type="molecule type" value="Genomic_DNA"/>
</dbReference>
<dbReference type="RefSeq" id="WP_167041487.1">
    <property type="nucleotide sequence ID" value="NZ_BAAANA010000003.1"/>
</dbReference>
<accession>A0A7Y2LXY5</accession>
<feature type="transmembrane region" description="Helical" evidence="1">
    <location>
        <begin position="16"/>
        <end position="42"/>
    </location>
</feature>
<dbReference type="Pfam" id="PF19545">
    <property type="entry name" value="DUF6069"/>
    <property type="match status" value="1"/>
</dbReference>
<evidence type="ECO:0000256" key="1">
    <source>
        <dbReference type="SAM" id="Phobius"/>
    </source>
</evidence>
<dbReference type="InterPro" id="IPR045713">
    <property type="entry name" value="DUF6069"/>
</dbReference>
<dbReference type="Proteomes" id="UP000543598">
    <property type="component" value="Unassembled WGS sequence"/>
</dbReference>
<proteinExistence type="predicted"/>
<feature type="transmembrane region" description="Helical" evidence="1">
    <location>
        <begin position="54"/>
        <end position="72"/>
    </location>
</feature>
<gene>
    <name evidence="2" type="ORF">HLA99_02100</name>
</gene>
<feature type="transmembrane region" description="Helical" evidence="1">
    <location>
        <begin position="109"/>
        <end position="129"/>
    </location>
</feature>
<keyword evidence="3" id="KW-1185">Reference proteome</keyword>
<name>A0A7Y2LXY5_9MICO</name>